<evidence type="ECO:0000256" key="1">
    <source>
        <dbReference type="SAM" id="SignalP"/>
    </source>
</evidence>
<evidence type="ECO:0000313" key="2">
    <source>
        <dbReference type="EMBL" id="GLQ33812.1"/>
    </source>
</evidence>
<keyword evidence="1" id="KW-0732">Signal</keyword>
<feature type="signal peptide" evidence="1">
    <location>
        <begin position="1"/>
        <end position="20"/>
    </location>
</feature>
<feature type="chain" id="PRO_5045551370" evidence="1">
    <location>
        <begin position="21"/>
        <end position="182"/>
    </location>
</feature>
<comment type="caution">
    <text evidence="2">The sequence shown here is derived from an EMBL/GenBank/DDBJ whole genome shotgun (WGS) entry which is preliminary data.</text>
</comment>
<evidence type="ECO:0000313" key="3">
    <source>
        <dbReference type="Proteomes" id="UP001156694"/>
    </source>
</evidence>
<dbReference type="RefSeq" id="WP_284375075.1">
    <property type="nucleotide sequence ID" value="NZ_BSNN01000001.1"/>
</dbReference>
<sequence>MFRISLILATALALASPLQAKDRAMKKISKLPSAHAKSVCYEIQGRQGWQRMNMPANSDAQVLTIFGPKNTSRQDKKAYPKAKKIGWSVIDLFHKRVGPEGHHGAAAVALAPFDIFKYFNDAPHGAILVRLPNGWIGDVRDPNRPISLSGEAYYDFRINDSDQSLGDNGGFLVMCIVDAAHY</sequence>
<accession>A0ABQ5VRR5</accession>
<dbReference type="Proteomes" id="UP001156694">
    <property type="component" value="Unassembled WGS sequence"/>
</dbReference>
<gene>
    <name evidence="2" type="ORF">GCM10007939_00950</name>
</gene>
<dbReference type="EMBL" id="BSNN01000001">
    <property type="protein sequence ID" value="GLQ33812.1"/>
    <property type="molecule type" value="Genomic_DNA"/>
</dbReference>
<organism evidence="2 3">
    <name type="scientific">Amylibacter marinus</name>
    <dbReference type="NCBI Taxonomy" id="1475483"/>
    <lineage>
        <taxon>Bacteria</taxon>
        <taxon>Pseudomonadati</taxon>
        <taxon>Pseudomonadota</taxon>
        <taxon>Alphaproteobacteria</taxon>
        <taxon>Rhodobacterales</taxon>
        <taxon>Paracoccaceae</taxon>
        <taxon>Amylibacter</taxon>
    </lineage>
</organism>
<name>A0ABQ5VRR5_9RHOB</name>
<proteinExistence type="predicted"/>
<reference evidence="3" key="1">
    <citation type="journal article" date="2019" name="Int. J. Syst. Evol. Microbiol.">
        <title>The Global Catalogue of Microorganisms (GCM) 10K type strain sequencing project: providing services to taxonomists for standard genome sequencing and annotation.</title>
        <authorList>
            <consortium name="The Broad Institute Genomics Platform"/>
            <consortium name="The Broad Institute Genome Sequencing Center for Infectious Disease"/>
            <person name="Wu L."/>
            <person name="Ma J."/>
        </authorList>
    </citation>
    <scope>NUCLEOTIDE SEQUENCE [LARGE SCALE GENOMIC DNA]</scope>
    <source>
        <strain evidence="3">NBRC 110140</strain>
    </source>
</reference>
<protein>
    <submittedName>
        <fullName evidence="2">Uncharacterized protein</fullName>
    </submittedName>
</protein>
<keyword evidence="3" id="KW-1185">Reference proteome</keyword>